<keyword evidence="2" id="KW-1185">Reference proteome</keyword>
<proteinExistence type="predicted"/>
<dbReference type="KEGG" id="mng:MNEG_3842"/>
<sequence>MHDLNRLTQITGLLLTSDAHGEDLVVAEALPTALAGLRSLSVQIRGARLVAAPRDRVDGLSRAGDVPGDGAGPSLASLTRLEVHVGSGACELLTPRLLPSSLRCLSLRAGDSGDEAAAAALLCAPTPPAPALRRLQSLELHMPLHAAWRVPAWLPALAGALESVRLPGIIGRLGKIRARVQGEIAALDAVARMGVREIKVEFAVKAPLKAAAAVGARAGAARPHGLLRAACGGAAGGGAAAGGAAARAFLRDWGHLLVAAEWYN</sequence>
<organism evidence="1 2">
    <name type="scientific">Monoraphidium neglectum</name>
    <dbReference type="NCBI Taxonomy" id="145388"/>
    <lineage>
        <taxon>Eukaryota</taxon>
        <taxon>Viridiplantae</taxon>
        <taxon>Chlorophyta</taxon>
        <taxon>core chlorophytes</taxon>
        <taxon>Chlorophyceae</taxon>
        <taxon>CS clade</taxon>
        <taxon>Sphaeropleales</taxon>
        <taxon>Selenastraceae</taxon>
        <taxon>Monoraphidium</taxon>
    </lineage>
</organism>
<gene>
    <name evidence="1" type="ORF">MNEG_3842</name>
</gene>
<protein>
    <submittedName>
        <fullName evidence="1">Uncharacterized protein</fullName>
    </submittedName>
</protein>
<evidence type="ECO:0000313" key="2">
    <source>
        <dbReference type="Proteomes" id="UP000054498"/>
    </source>
</evidence>
<dbReference type="EMBL" id="KK100723">
    <property type="protein sequence ID" value="KIZ04117.1"/>
    <property type="molecule type" value="Genomic_DNA"/>
</dbReference>
<dbReference type="Proteomes" id="UP000054498">
    <property type="component" value="Unassembled WGS sequence"/>
</dbReference>
<accession>A0A0D2MUC9</accession>
<name>A0A0D2MUC9_9CHLO</name>
<dbReference type="GeneID" id="25736720"/>
<evidence type="ECO:0000313" key="1">
    <source>
        <dbReference type="EMBL" id="KIZ04117.1"/>
    </source>
</evidence>
<reference evidence="1 2" key="1">
    <citation type="journal article" date="2013" name="BMC Genomics">
        <title>Reconstruction of the lipid metabolism for the microalga Monoraphidium neglectum from its genome sequence reveals characteristics suitable for biofuel production.</title>
        <authorList>
            <person name="Bogen C."/>
            <person name="Al-Dilaimi A."/>
            <person name="Albersmeier A."/>
            <person name="Wichmann J."/>
            <person name="Grundmann M."/>
            <person name="Rupp O."/>
            <person name="Lauersen K.J."/>
            <person name="Blifernez-Klassen O."/>
            <person name="Kalinowski J."/>
            <person name="Goesmann A."/>
            <person name="Mussgnug J.H."/>
            <person name="Kruse O."/>
        </authorList>
    </citation>
    <scope>NUCLEOTIDE SEQUENCE [LARGE SCALE GENOMIC DNA]</scope>
    <source>
        <strain evidence="1 2">SAG 48.87</strain>
    </source>
</reference>
<dbReference type="RefSeq" id="XP_013903136.1">
    <property type="nucleotide sequence ID" value="XM_014047682.1"/>
</dbReference>
<dbReference type="AlphaFoldDB" id="A0A0D2MUC9"/>